<keyword evidence="2" id="KW-1185">Reference proteome</keyword>
<name>A0A2W1J881_9CYAN</name>
<organism evidence="1 2">
    <name type="scientific">Acaryochloris thomasi RCC1774</name>
    <dbReference type="NCBI Taxonomy" id="1764569"/>
    <lineage>
        <taxon>Bacteria</taxon>
        <taxon>Bacillati</taxon>
        <taxon>Cyanobacteriota</taxon>
        <taxon>Cyanophyceae</taxon>
        <taxon>Acaryochloridales</taxon>
        <taxon>Acaryochloridaceae</taxon>
        <taxon>Acaryochloris</taxon>
        <taxon>Acaryochloris thomasi</taxon>
    </lineage>
</organism>
<accession>A0A2W1J881</accession>
<protein>
    <submittedName>
        <fullName evidence="1">Uncharacterized protein</fullName>
    </submittedName>
</protein>
<dbReference type="AlphaFoldDB" id="A0A2W1J881"/>
<gene>
    <name evidence="1" type="ORF">C1752_13685</name>
</gene>
<dbReference type="EMBL" id="PQWO01000040">
    <property type="protein sequence ID" value="PZD70378.1"/>
    <property type="molecule type" value="Genomic_DNA"/>
</dbReference>
<dbReference type="Proteomes" id="UP000248857">
    <property type="component" value="Unassembled WGS sequence"/>
</dbReference>
<evidence type="ECO:0000313" key="2">
    <source>
        <dbReference type="Proteomes" id="UP000248857"/>
    </source>
</evidence>
<proteinExistence type="predicted"/>
<comment type="caution">
    <text evidence="1">The sequence shown here is derived from an EMBL/GenBank/DDBJ whole genome shotgun (WGS) entry which is preliminary data.</text>
</comment>
<sequence length="72" mass="8023">MALKTTVYLNDQLEAQLQKYLEVHPEKTLSTLVQEALESTLQQENAAAELLKIAGIAQNTPLTDDSNREILL</sequence>
<dbReference type="RefSeq" id="WP_110989079.1">
    <property type="nucleotide sequence ID" value="NZ_CAWNWM010000040.1"/>
</dbReference>
<evidence type="ECO:0000313" key="1">
    <source>
        <dbReference type="EMBL" id="PZD70378.1"/>
    </source>
</evidence>
<reference evidence="1 2" key="1">
    <citation type="journal article" date="2018" name="Sci. Rep.">
        <title>A novel species of the marine cyanobacterium Acaryochloris with a unique pigment content and lifestyle.</title>
        <authorList>
            <person name="Partensky F."/>
            <person name="Six C."/>
            <person name="Ratin M."/>
            <person name="Garczarek L."/>
            <person name="Vaulot D."/>
            <person name="Probert I."/>
            <person name="Calteau A."/>
            <person name="Gourvil P."/>
            <person name="Marie D."/>
            <person name="Grebert T."/>
            <person name="Bouchier C."/>
            <person name="Le Panse S."/>
            <person name="Gachenot M."/>
            <person name="Rodriguez F."/>
            <person name="Garrido J.L."/>
        </authorList>
    </citation>
    <scope>NUCLEOTIDE SEQUENCE [LARGE SCALE GENOMIC DNA]</scope>
    <source>
        <strain evidence="1 2">RCC1774</strain>
    </source>
</reference>